<sequence>MLNNSRYNSLILFLVNCWSGEFESSARCVEALFNQCRQSQQISLLYKLVDPDKIRLSFDKICGKLDLYSKSKVCIMRQDSKIKRCFHDVEYVFHDNIAKARYVDHVILTYCGFQLGLRDCIVQPVTTACGKDIGGFMNDFMDGVTAPVCMKDIYGNSASCNIPELTLLSLMTPFILSPFL</sequence>
<evidence type="ECO:0000313" key="1">
    <source>
        <dbReference type="EMBL" id="ESO95741.1"/>
    </source>
</evidence>
<dbReference type="OrthoDB" id="6131914at2759"/>
<keyword evidence="2" id="KW-1185">Reference proteome</keyword>
<name>V4AQ11_LOTGI</name>
<gene>
    <name evidence="1" type="ORF">LOTGIDRAFT_160286</name>
</gene>
<dbReference type="Proteomes" id="UP000030746">
    <property type="component" value="Unassembled WGS sequence"/>
</dbReference>
<dbReference type="GeneID" id="20238352"/>
<accession>V4AQ11</accession>
<reference evidence="1 2" key="1">
    <citation type="journal article" date="2013" name="Nature">
        <title>Insights into bilaterian evolution from three spiralian genomes.</title>
        <authorList>
            <person name="Simakov O."/>
            <person name="Marletaz F."/>
            <person name="Cho S.J."/>
            <person name="Edsinger-Gonzales E."/>
            <person name="Havlak P."/>
            <person name="Hellsten U."/>
            <person name="Kuo D.H."/>
            <person name="Larsson T."/>
            <person name="Lv J."/>
            <person name="Arendt D."/>
            <person name="Savage R."/>
            <person name="Osoegawa K."/>
            <person name="de Jong P."/>
            <person name="Grimwood J."/>
            <person name="Chapman J.A."/>
            <person name="Shapiro H."/>
            <person name="Aerts A."/>
            <person name="Otillar R.P."/>
            <person name="Terry A.Y."/>
            <person name="Boore J.L."/>
            <person name="Grigoriev I.V."/>
            <person name="Lindberg D.R."/>
            <person name="Seaver E.C."/>
            <person name="Weisblat D.A."/>
            <person name="Putnam N.H."/>
            <person name="Rokhsar D.S."/>
        </authorList>
    </citation>
    <scope>NUCLEOTIDE SEQUENCE [LARGE SCALE GENOMIC DNA]</scope>
</reference>
<dbReference type="CTD" id="20238352"/>
<dbReference type="AlphaFoldDB" id="V4AQ11"/>
<proteinExistence type="predicted"/>
<dbReference type="KEGG" id="lgi:LOTGIDRAFT_160286"/>
<organism evidence="1 2">
    <name type="scientific">Lottia gigantea</name>
    <name type="common">Giant owl limpet</name>
    <dbReference type="NCBI Taxonomy" id="225164"/>
    <lineage>
        <taxon>Eukaryota</taxon>
        <taxon>Metazoa</taxon>
        <taxon>Spiralia</taxon>
        <taxon>Lophotrochozoa</taxon>
        <taxon>Mollusca</taxon>
        <taxon>Gastropoda</taxon>
        <taxon>Patellogastropoda</taxon>
        <taxon>Lottioidea</taxon>
        <taxon>Lottiidae</taxon>
        <taxon>Lottia</taxon>
    </lineage>
</organism>
<protein>
    <submittedName>
        <fullName evidence="1">Uncharacterized protein</fullName>
    </submittedName>
</protein>
<dbReference type="HOGENOM" id="CLU_1497905_0_0_1"/>
<evidence type="ECO:0000313" key="2">
    <source>
        <dbReference type="Proteomes" id="UP000030746"/>
    </source>
</evidence>
<dbReference type="RefSeq" id="XP_009053590.1">
    <property type="nucleotide sequence ID" value="XM_009055342.1"/>
</dbReference>
<dbReference type="EMBL" id="KB201611">
    <property type="protein sequence ID" value="ESO95741.1"/>
    <property type="molecule type" value="Genomic_DNA"/>
</dbReference>
<dbReference type="OMA" id="WNIASGM"/>